<dbReference type="OrthoDB" id="5244465at2"/>
<dbReference type="Gene3D" id="1.10.10.10">
    <property type="entry name" value="Winged helix-like DNA-binding domain superfamily/Winged helix DNA-binding domain"/>
    <property type="match status" value="3"/>
</dbReference>
<feature type="domain" description="RecX third three-helical" evidence="8">
    <location>
        <begin position="125"/>
        <end position="170"/>
    </location>
</feature>
<evidence type="ECO:0000256" key="6">
    <source>
        <dbReference type="SAM" id="MobiDB-lite"/>
    </source>
</evidence>
<feature type="region of interest" description="Disordered" evidence="6">
    <location>
        <begin position="1"/>
        <end position="28"/>
    </location>
</feature>
<dbReference type="PANTHER" id="PTHR33602:SF1">
    <property type="entry name" value="REGULATORY PROTEIN RECX FAMILY PROTEIN"/>
    <property type="match status" value="1"/>
</dbReference>
<dbReference type="InterPro" id="IPR053926">
    <property type="entry name" value="RecX_HTH_1st"/>
</dbReference>
<dbReference type="Pfam" id="PF21982">
    <property type="entry name" value="RecX_HTH1"/>
    <property type="match status" value="1"/>
</dbReference>
<dbReference type="Pfam" id="PF21981">
    <property type="entry name" value="RecX_HTH3"/>
    <property type="match status" value="1"/>
</dbReference>
<dbReference type="InterPro" id="IPR053925">
    <property type="entry name" value="RecX_HTH_3rd"/>
</dbReference>
<organism evidence="10 11">
    <name type="scientific">Branchiibius hedensis</name>
    <dbReference type="NCBI Taxonomy" id="672460"/>
    <lineage>
        <taxon>Bacteria</taxon>
        <taxon>Bacillati</taxon>
        <taxon>Actinomycetota</taxon>
        <taxon>Actinomycetes</taxon>
        <taxon>Micrococcales</taxon>
        <taxon>Dermacoccaceae</taxon>
        <taxon>Branchiibius</taxon>
    </lineage>
</organism>
<proteinExistence type="inferred from homology"/>
<accession>A0A2Y8ZTB7</accession>
<name>A0A2Y8ZTB7_9MICO</name>
<comment type="subcellular location">
    <subcellularLocation>
        <location evidence="1 5">Cytoplasm</location>
    </subcellularLocation>
</comment>
<dbReference type="PANTHER" id="PTHR33602">
    <property type="entry name" value="REGULATORY PROTEIN RECX FAMILY PROTEIN"/>
    <property type="match status" value="1"/>
</dbReference>
<feature type="domain" description="RecX first three-helical" evidence="9">
    <location>
        <begin position="30"/>
        <end position="69"/>
    </location>
</feature>
<dbReference type="HAMAP" id="MF_01114">
    <property type="entry name" value="RecX"/>
    <property type="match status" value="1"/>
</dbReference>
<gene>
    <name evidence="5" type="primary">recX</name>
    <name evidence="10" type="ORF">SAMN04489750_0761</name>
</gene>
<dbReference type="AlphaFoldDB" id="A0A2Y8ZTB7"/>
<dbReference type="InterPro" id="IPR036388">
    <property type="entry name" value="WH-like_DNA-bd_sf"/>
</dbReference>
<comment type="function">
    <text evidence="5">Modulates RecA activity.</text>
</comment>
<evidence type="ECO:0000313" key="10">
    <source>
        <dbReference type="EMBL" id="SSA33479.1"/>
    </source>
</evidence>
<dbReference type="Proteomes" id="UP000250028">
    <property type="component" value="Unassembled WGS sequence"/>
</dbReference>
<evidence type="ECO:0000256" key="4">
    <source>
        <dbReference type="ARBA" id="ARBA00022490"/>
    </source>
</evidence>
<dbReference type="Pfam" id="PF02631">
    <property type="entry name" value="RecX_HTH2"/>
    <property type="match status" value="1"/>
</dbReference>
<dbReference type="InterPro" id="IPR053924">
    <property type="entry name" value="RecX_HTH_2nd"/>
</dbReference>
<sequence>MGDPGSAGRRSRSATPERAADREPDPYDVARTIVLRQLTMAPRSRKQLEDKLRAKGCADEVAETVLDRMSEVGLIDDQAFAGMVVRSQQATRGLGRRGIAQELRRKGVDDELIREQLDGIDDEAERDRAMELARKKMRTLQGLEYVVQQRRLAGMLARKGYSPSLVMSVVREVLQEDQVQTDD</sequence>
<dbReference type="EMBL" id="UESZ01000001">
    <property type="protein sequence ID" value="SSA33479.1"/>
    <property type="molecule type" value="Genomic_DNA"/>
</dbReference>
<dbReference type="GO" id="GO:0006282">
    <property type="term" value="P:regulation of DNA repair"/>
    <property type="evidence" value="ECO:0007669"/>
    <property type="project" value="UniProtKB-UniRule"/>
</dbReference>
<evidence type="ECO:0000256" key="2">
    <source>
        <dbReference type="ARBA" id="ARBA00009695"/>
    </source>
</evidence>
<comment type="similarity">
    <text evidence="2 5">Belongs to the RecX family.</text>
</comment>
<protein>
    <recommendedName>
        <fullName evidence="3 5">Regulatory protein RecX</fullName>
    </recommendedName>
</protein>
<evidence type="ECO:0000256" key="3">
    <source>
        <dbReference type="ARBA" id="ARBA00018111"/>
    </source>
</evidence>
<evidence type="ECO:0000259" key="7">
    <source>
        <dbReference type="Pfam" id="PF02631"/>
    </source>
</evidence>
<reference evidence="11" key="1">
    <citation type="submission" date="2016-10" db="EMBL/GenBank/DDBJ databases">
        <authorList>
            <person name="Varghese N."/>
            <person name="Submissions S."/>
        </authorList>
    </citation>
    <scope>NUCLEOTIDE SEQUENCE [LARGE SCALE GENOMIC DNA]</scope>
    <source>
        <strain evidence="11">DSM 22951</strain>
    </source>
</reference>
<dbReference type="RefSeq" id="WP_109684177.1">
    <property type="nucleotide sequence ID" value="NZ_QGDN01000001.1"/>
</dbReference>
<keyword evidence="11" id="KW-1185">Reference proteome</keyword>
<evidence type="ECO:0000256" key="5">
    <source>
        <dbReference type="HAMAP-Rule" id="MF_01114"/>
    </source>
</evidence>
<evidence type="ECO:0000259" key="8">
    <source>
        <dbReference type="Pfam" id="PF21981"/>
    </source>
</evidence>
<evidence type="ECO:0000259" key="9">
    <source>
        <dbReference type="Pfam" id="PF21982"/>
    </source>
</evidence>
<evidence type="ECO:0000313" key="11">
    <source>
        <dbReference type="Proteomes" id="UP000250028"/>
    </source>
</evidence>
<dbReference type="GO" id="GO:0005737">
    <property type="term" value="C:cytoplasm"/>
    <property type="evidence" value="ECO:0007669"/>
    <property type="project" value="UniProtKB-SubCell"/>
</dbReference>
<feature type="domain" description="RecX second three-helical" evidence="7">
    <location>
        <begin position="76"/>
        <end position="115"/>
    </location>
</feature>
<keyword evidence="4 5" id="KW-0963">Cytoplasm</keyword>
<evidence type="ECO:0000256" key="1">
    <source>
        <dbReference type="ARBA" id="ARBA00004496"/>
    </source>
</evidence>
<dbReference type="InterPro" id="IPR003783">
    <property type="entry name" value="Regulatory_RecX"/>
</dbReference>